<feature type="compositionally biased region" description="Polar residues" evidence="1">
    <location>
        <begin position="130"/>
        <end position="145"/>
    </location>
</feature>
<proteinExistence type="predicted"/>
<accession>A0A2S4V2T6</accession>
<name>A0A2S4V2T6_9BASI</name>
<feature type="non-terminal residue" evidence="2">
    <location>
        <position position="510"/>
    </location>
</feature>
<reference evidence="2" key="1">
    <citation type="submission" date="2017-12" db="EMBL/GenBank/DDBJ databases">
        <title>Gene loss provides genomic basis for host adaptation in cereal stripe rust fungi.</title>
        <authorList>
            <person name="Xia C."/>
        </authorList>
    </citation>
    <scope>NUCLEOTIDE SEQUENCE [LARGE SCALE GENOMIC DNA]</scope>
    <source>
        <strain evidence="2">93-210</strain>
    </source>
</reference>
<dbReference type="EMBL" id="PKSL01000120">
    <property type="protein sequence ID" value="POW03818.1"/>
    <property type="molecule type" value="Genomic_DNA"/>
</dbReference>
<organism evidence="2 3">
    <name type="scientific">Puccinia striiformis</name>
    <dbReference type="NCBI Taxonomy" id="27350"/>
    <lineage>
        <taxon>Eukaryota</taxon>
        <taxon>Fungi</taxon>
        <taxon>Dikarya</taxon>
        <taxon>Basidiomycota</taxon>
        <taxon>Pucciniomycotina</taxon>
        <taxon>Pucciniomycetes</taxon>
        <taxon>Pucciniales</taxon>
        <taxon>Pucciniaceae</taxon>
        <taxon>Puccinia</taxon>
    </lineage>
</organism>
<dbReference type="AlphaFoldDB" id="A0A2S4V2T6"/>
<dbReference type="VEuPathDB" id="FungiDB:PSHT_03982"/>
<gene>
    <name evidence="2" type="ORF">PSTT_10842</name>
</gene>
<dbReference type="Proteomes" id="UP000239156">
    <property type="component" value="Unassembled WGS sequence"/>
</dbReference>
<keyword evidence="3" id="KW-1185">Reference proteome</keyword>
<dbReference type="VEuPathDB" id="FungiDB:PSTT_10842"/>
<feature type="compositionally biased region" description="Acidic residues" evidence="1">
    <location>
        <begin position="439"/>
        <end position="468"/>
    </location>
</feature>
<evidence type="ECO:0000313" key="3">
    <source>
        <dbReference type="Proteomes" id="UP000239156"/>
    </source>
</evidence>
<feature type="compositionally biased region" description="Polar residues" evidence="1">
    <location>
        <begin position="478"/>
        <end position="488"/>
    </location>
</feature>
<evidence type="ECO:0000313" key="2">
    <source>
        <dbReference type="EMBL" id="POW03818.1"/>
    </source>
</evidence>
<evidence type="ECO:0000256" key="1">
    <source>
        <dbReference type="SAM" id="MobiDB-lite"/>
    </source>
</evidence>
<protein>
    <submittedName>
        <fullName evidence="2">Uncharacterized protein</fullName>
    </submittedName>
</protein>
<feature type="compositionally biased region" description="Basic and acidic residues" evidence="1">
    <location>
        <begin position="424"/>
        <end position="435"/>
    </location>
</feature>
<sequence>MSITPRRSSLGYCSTSLPAARRRGIVEGPLSPTAAIAPEPLILVDHRGNHHRWAHQLLFPLRAPLVCPHRSLSSRAYQIELQQTRSHIALKWEITIVAICVIPRVSSAPKGLKSLTASLVPPPGPPHFPTSSKQQTPNNTNSSRSMASMYQLVTTKVKGQSCNSSTKSHSIHYAPSFTGSETTSGSTFNGSQPSLTTTLSSQSTNLSSYSFDEASSSYDFHPINPASSATSLKLFRSAPCASINKSFQNLLRKRKQKPSDLNLSQSLTSLNTVTNHESQEIQVPRAVPKSAMFPPLRLSIQTSQPCKSATPFRSFPSHVLEPDSAHDDSESSPTAIFSGSLIVAKDAPLAGIHPLDPPASRERNFKRRRFGDGRHAVELTKHCRGTEAGLARHRRTTATPTSPEDEHLEMKDMMKNLQTIAMSRKPEPTADEKNFSESGLEDDQISIDYSDTESESSFDAEVIEDPEEFQLPSWPKLDSTSQSPFNQQSLCASTYRPAECSVSVSMSRKK</sequence>
<feature type="region of interest" description="Disordered" evidence="1">
    <location>
        <begin position="424"/>
        <end position="488"/>
    </location>
</feature>
<comment type="caution">
    <text evidence="2">The sequence shown here is derived from an EMBL/GenBank/DDBJ whole genome shotgun (WGS) entry which is preliminary data.</text>
</comment>
<feature type="region of interest" description="Disordered" evidence="1">
    <location>
        <begin position="116"/>
        <end position="145"/>
    </location>
</feature>